<evidence type="ECO:0000313" key="3">
    <source>
        <dbReference type="Proteomes" id="UP000199337"/>
    </source>
</evidence>
<feature type="compositionally biased region" description="Polar residues" evidence="1">
    <location>
        <begin position="50"/>
        <end position="60"/>
    </location>
</feature>
<evidence type="ECO:0000313" key="2">
    <source>
        <dbReference type="EMBL" id="SFH21370.1"/>
    </source>
</evidence>
<proteinExistence type="predicted"/>
<dbReference type="EMBL" id="FOOX01000020">
    <property type="protein sequence ID" value="SFH21370.1"/>
    <property type="molecule type" value="Genomic_DNA"/>
</dbReference>
<dbReference type="Proteomes" id="UP000199337">
    <property type="component" value="Unassembled WGS sequence"/>
</dbReference>
<evidence type="ECO:0000256" key="1">
    <source>
        <dbReference type="SAM" id="MobiDB-lite"/>
    </source>
</evidence>
<dbReference type="OrthoDB" id="9875540at2"/>
<dbReference type="STRING" id="341036.SAMN05660649_04272"/>
<feature type="region of interest" description="Disordered" evidence="1">
    <location>
        <begin position="1"/>
        <end position="60"/>
    </location>
</feature>
<dbReference type="RefSeq" id="WP_092474179.1">
    <property type="nucleotide sequence ID" value="NZ_FOOX01000020.1"/>
</dbReference>
<keyword evidence="3" id="KW-1185">Reference proteome</keyword>
<accession>A0A1I2Y6P1</accession>
<reference evidence="3" key="1">
    <citation type="submission" date="2016-10" db="EMBL/GenBank/DDBJ databases">
        <authorList>
            <person name="Varghese N."/>
            <person name="Submissions S."/>
        </authorList>
    </citation>
    <scope>NUCLEOTIDE SEQUENCE [LARGE SCALE GENOMIC DNA]</scope>
    <source>
        <strain evidence="3">DSM 17038</strain>
    </source>
</reference>
<protein>
    <submittedName>
        <fullName evidence="2">Uncharacterized protein</fullName>
    </submittedName>
</protein>
<name>A0A1I2Y6P1_9FIRM</name>
<sequence length="60" mass="6393">MSLVRFNPQSQSFVSNGAGGKFENRPVSRQGIIKNTPAQQPGPKVLSNGKPASQQVQVLS</sequence>
<organism evidence="2 3">
    <name type="scientific">Desulfotruncus arcticus DSM 17038</name>
    <dbReference type="NCBI Taxonomy" id="1121424"/>
    <lineage>
        <taxon>Bacteria</taxon>
        <taxon>Bacillati</taxon>
        <taxon>Bacillota</taxon>
        <taxon>Clostridia</taxon>
        <taxon>Eubacteriales</taxon>
        <taxon>Desulfallaceae</taxon>
        <taxon>Desulfotruncus</taxon>
    </lineage>
</organism>
<dbReference type="AlphaFoldDB" id="A0A1I2Y6P1"/>
<gene>
    <name evidence="2" type="ORF">SAMN05660649_04272</name>
</gene>